<dbReference type="SMART" id="SM00320">
    <property type="entry name" value="WD40"/>
    <property type="match status" value="11"/>
</dbReference>
<dbReference type="PROSITE" id="PS50294">
    <property type="entry name" value="WD_REPEATS_REGION"/>
    <property type="match status" value="5"/>
</dbReference>
<feature type="repeat" description="WD" evidence="3">
    <location>
        <begin position="195"/>
        <end position="236"/>
    </location>
</feature>
<evidence type="ECO:0000256" key="3">
    <source>
        <dbReference type="PROSITE-ProRule" id="PRU00221"/>
    </source>
</evidence>
<feature type="repeat" description="WD" evidence="3">
    <location>
        <begin position="514"/>
        <end position="545"/>
    </location>
</feature>
<dbReference type="SUPFAM" id="SSF50998">
    <property type="entry name" value="Quinoprotein alcohol dehydrogenase-like"/>
    <property type="match status" value="1"/>
</dbReference>
<dbReference type="eggNOG" id="KOG0318">
    <property type="taxonomic scope" value="Eukaryota"/>
</dbReference>
<dbReference type="EMBL" id="FN649760">
    <property type="protein sequence ID" value="CBN79925.1"/>
    <property type="molecule type" value="Genomic_DNA"/>
</dbReference>
<dbReference type="Proteomes" id="UP000002630">
    <property type="component" value="Unassembled WGS sequence"/>
</dbReference>
<dbReference type="PANTHER" id="PTHR19856:SF0">
    <property type="entry name" value="WD REPEAT-CONTAINING PROTEIN 1"/>
    <property type="match status" value="1"/>
</dbReference>
<keyword evidence="2" id="KW-0677">Repeat</keyword>
<dbReference type="SUPFAM" id="SSF63829">
    <property type="entry name" value="Calcium-dependent phosphotriesterase"/>
    <property type="match status" value="1"/>
</dbReference>
<gene>
    <name evidence="4" type="ORF">Esi_0015_0106</name>
</gene>
<feature type="repeat" description="WD" evidence="3">
    <location>
        <begin position="63"/>
        <end position="94"/>
    </location>
</feature>
<keyword evidence="5" id="KW-1185">Reference proteome</keyword>
<dbReference type="PROSITE" id="PS50082">
    <property type="entry name" value="WD_REPEATS_2"/>
    <property type="match status" value="5"/>
</dbReference>
<accession>D8LFK5</accession>
<dbReference type="PANTHER" id="PTHR19856">
    <property type="entry name" value="WD-REPEATCONTAINING PROTEIN WDR1"/>
    <property type="match status" value="1"/>
</dbReference>
<protein>
    <submittedName>
        <fullName evidence="4">WD66_PHYPO66 kDa stress protein (p66)</fullName>
    </submittedName>
</protein>
<dbReference type="FunFam" id="2.130.10.10:FF:000102">
    <property type="entry name" value="Actin-interacting protein 1"/>
    <property type="match status" value="1"/>
</dbReference>
<dbReference type="STRING" id="2880.D8LFK5"/>
<feature type="repeat" description="WD" evidence="3">
    <location>
        <begin position="241"/>
        <end position="282"/>
    </location>
</feature>
<dbReference type="AlphaFoldDB" id="D8LFK5"/>
<name>D8LFK5_ECTSI</name>
<dbReference type="InterPro" id="IPR011047">
    <property type="entry name" value="Quinoprotein_ADH-like_sf"/>
</dbReference>
<evidence type="ECO:0000313" key="5">
    <source>
        <dbReference type="Proteomes" id="UP000002630"/>
    </source>
</evidence>
<keyword evidence="1 3" id="KW-0853">WD repeat</keyword>
<dbReference type="InterPro" id="IPR001680">
    <property type="entry name" value="WD40_rpt"/>
</dbReference>
<dbReference type="GO" id="GO:0051015">
    <property type="term" value="F:actin filament binding"/>
    <property type="evidence" value="ECO:0007669"/>
    <property type="project" value="TreeGrafter"/>
</dbReference>
<dbReference type="InterPro" id="IPR015943">
    <property type="entry name" value="WD40/YVTN_repeat-like_dom_sf"/>
</dbReference>
<dbReference type="GO" id="GO:0030042">
    <property type="term" value="P:actin filament depolymerization"/>
    <property type="evidence" value="ECO:0007669"/>
    <property type="project" value="TreeGrafter"/>
</dbReference>
<dbReference type="Pfam" id="PF00400">
    <property type="entry name" value="WD40"/>
    <property type="match status" value="5"/>
</dbReference>
<reference evidence="4 5" key="1">
    <citation type="journal article" date="2010" name="Nature">
        <title>The Ectocarpus genome and the independent evolution of multicellularity in brown algae.</title>
        <authorList>
            <person name="Cock J.M."/>
            <person name="Sterck L."/>
            <person name="Rouze P."/>
            <person name="Scornet D."/>
            <person name="Allen A.E."/>
            <person name="Amoutzias G."/>
            <person name="Anthouard V."/>
            <person name="Artiguenave F."/>
            <person name="Aury J.M."/>
            <person name="Badger J.H."/>
            <person name="Beszteri B."/>
            <person name="Billiau K."/>
            <person name="Bonnet E."/>
            <person name="Bothwell J.H."/>
            <person name="Bowler C."/>
            <person name="Boyen C."/>
            <person name="Brownlee C."/>
            <person name="Carrano C.J."/>
            <person name="Charrier B."/>
            <person name="Cho G.Y."/>
            <person name="Coelho S.M."/>
            <person name="Collen J."/>
            <person name="Corre E."/>
            <person name="Da Silva C."/>
            <person name="Delage L."/>
            <person name="Delaroque N."/>
            <person name="Dittami S.M."/>
            <person name="Doulbeau S."/>
            <person name="Elias M."/>
            <person name="Farnham G."/>
            <person name="Gachon C.M."/>
            <person name="Gschloessl B."/>
            <person name="Heesch S."/>
            <person name="Jabbari K."/>
            <person name="Jubin C."/>
            <person name="Kawai H."/>
            <person name="Kimura K."/>
            <person name="Kloareg B."/>
            <person name="Kupper F.C."/>
            <person name="Lang D."/>
            <person name="Le Bail A."/>
            <person name="Leblanc C."/>
            <person name="Lerouge P."/>
            <person name="Lohr M."/>
            <person name="Lopez P.J."/>
            <person name="Martens C."/>
            <person name="Maumus F."/>
            <person name="Michel G."/>
            <person name="Miranda-Saavedra D."/>
            <person name="Morales J."/>
            <person name="Moreau H."/>
            <person name="Motomura T."/>
            <person name="Nagasato C."/>
            <person name="Napoli C.A."/>
            <person name="Nelson D.R."/>
            <person name="Nyvall-Collen P."/>
            <person name="Peters A.F."/>
            <person name="Pommier C."/>
            <person name="Potin P."/>
            <person name="Poulain J."/>
            <person name="Quesneville H."/>
            <person name="Read B."/>
            <person name="Rensing S.A."/>
            <person name="Ritter A."/>
            <person name="Rousvoal S."/>
            <person name="Samanta M."/>
            <person name="Samson G."/>
            <person name="Schroeder D.C."/>
            <person name="Segurens B."/>
            <person name="Strittmatter M."/>
            <person name="Tonon T."/>
            <person name="Tregear J.W."/>
            <person name="Valentin K."/>
            <person name="von Dassow P."/>
            <person name="Yamagishi T."/>
            <person name="Van de Peer Y."/>
            <person name="Wincker P."/>
        </authorList>
    </citation>
    <scope>NUCLEOTIDE SEQUENCE [LARGE SCALE GENOMIC DNA]</scope>
    <source>
        <strain evidence="5">Ec32 / CCAP1310/4</strain>
    </source>
</reference>
<dbReference type="InParanoid" id="D8LFK5"/>
<evidence type="ECO:0000256" key="1">
    <source>
        <dbReference type="ARBA" id="ARBA00022574"/>
    </source>
</evidence>
<dbReference type="FunFam" id="2.130.10.10:FF:000167">
    <property type="entry name" value="Actin-interacting protein 1"/>
    <property type="match status" value="1"/>
</dbReference>
<feature type="repeat" description="WD" evidence="3">
    <location>
        <begin position="559"/>
        <end position="591"/>
    </location>
</feature>
<sequence>MASNIKPCVDHPSFVSHWAPNPSTERGDNLVLGTHPKESKIIYPSGKFIVVRDVKDPTDVFVYRGHNSKTTVAKFSPNGFWVASADITGKVRIWAWDNPEHQLKIEVFGLGGAIKDLAWGPESKRIVCCGAGSGVNARAFMWDTGSNLGEVVGHSKRVISCDYRQVRPYRIMTGSEDHRTIFYQGPPFKMDHSNNNQHTNFVNCVRFSPDGSKIATCSSDKKVWLYDGKTGEPLSTLGEAAGAHAGSIYSLAWSPDSSSVATASADKTVRLFDAASGACTHTWSISDSPGVGDMQVAVAFCGEQLVSVSLNGNVNMLDAGSERPRDVYQAHQGAITAMTRSPVSAGGGAAAGKILTGSFTGVLCAWDPATGGAKRCTGGKAAPVTGAVHSNKITGIAACSAGVVSVGWDDTLRLAPLDGESGSGGGPVFTASVGTTGQPCGVAANADSDLVAVATNQGVTLLRGTTPAVGLSATYTPSSIAMAPGAGEIAVGSKEGKIYVYETAGDELRETKVVDGHRGEVTCVAYSPDGTLLAAGDAAREVTVWRAGGDWDAEVRGLWQFHTARVACLAWSPEGTYLASGGLDENVFVWNPAKPRRRVHYTFANKDGVEGLAWLSDGVVASAGGDHCVATWDITKDISVFDT</sequence>
<evidence type="ECO:0000256" key="2">
    <source>
        <dbReference type="ARBA" id="ARBA00022737"/>
    </source>
</evidence>
<organism evidence="4 5">
    <name type="scientific">Ectocarpus siliculosus</name>
    <name type="common">Brown alga</name>
    <name type="synonym">Conferva siliculosa</name>
    <dbReference type="NCBI Taxonomy" id="2880"/>
    <lineage>
        <taxon>Eukaryota</taxon>
        <taxon>Sar</taxon>
        <taxon>Stramenopiles</taxon>
        <taxon>Ochrophyta</taxon>
        <taxon>PX clade</taxon>
        <taxon>Phaeophyceae</taxon>
        <taxon>Ectocarpales</taxon>
        <taxon>Ectocarpaceae</taxon>
        <taxon>Ectocarpus</taxon>
    </lineage>
</organism>
<proteinExistence type="predicted"/>
<dbReference type="Gene3D" id="2.130.10.10">
    <property type="entry name" value="YVTN repeat-like/Quinoprotein amine dehydrogenase"/>
    <property type="match status" value="2"/>
</dbReference>
<dbReference type="OrthoDB" id="2306at2759"/>
<evidence type="ECO:0000313" key="4">
    <source>
        <dbReference type="EMBL" id="CBN79925.1"/>
    </source>
</evidence>
<dbReference type="GO" id="GO:0030864">
    <property type="term" value="C:cortical actin cytoskeleton"/>
    <property type="evidence" value="ECO:0007669"/>
    <property type="project" value="TreeGrafter"/>
</dbReference>
<dbReference type="CDD" id="cd00200">
    <property type="entry name" value="WD40"/>
    <property type="match status" value="1"/>
</dbReference>